<evidence type="ECO:0000259" key="1">
    <source>
        <dbReference type="PROSITE" id="PS50801"/>
    </source>
</evidence>
<dbReference type="PANTHER" id="PTHR33495">
    <property type="entry name" value="ANTI-SIGMA FACTOR ANTAGONIST TM_1081-RELATED-RELATED"/>
    <property type="match status" value="1"/>
</dbReference>
<proteinExistence type="predicted"/>
<name>A0ABS1VZV1_9ACTN</name>
<feature type="domain" description="STAS" evidence="1">
    <location>
        <begin position="1"/>
        <end position="87"/>
    </location>
</feature>
<sequence length="87" mass="9632">MTTLHVRGEVDLTNREAFEAAIATRVDTGHDLAIDLSKLTFIDAGGLRALARAAVRLEGQGRLLRLDRPSRHLRRLLLLVGLAHLTR</sequence>
<dbReference type="InterPro" id="IPR002645">
    <property type="entry name" value="STAS_dom"/>
</dbReference>
<evidence type="ECO:0000313" key="3">
    <source>
        <dbReference type="Proteomes" id="UP000598996"/>
    </source>
</evidence>
<dbReference type="RefSeq" id="WP_202996690.1">
    <property type="nucleotide sequence ID" value="NZ_JAENHO010000012.1"/>
</dbReference>
<evidence type="ECO:0000313" key="2">
    <source>
        <dbReference type="EMBL" id="MBL7260011.1"/>
    </source>
</evidence>
<dbReference type="PANTHER" id="PTHR33495:SF2">
    <property type="entry name" value="ANTI-SIGMA FACTOR ANTAGONIST TM_1081-RELATED"/>
    <property type="match status" value="1"/>
</dbReference>
<gene>
    <name evidence="2" type="ORF">JKJ07_37390</name>
</gene>
<dbReference type="InterPro" id="IPR036513">
    <property type="entry name" value="STAS_dom_sf"/>
</dbReference>
<protein>
    <submittedName>
        <fullName evidence="2">STAS domain-containing protein</fullName>
    </submittedName>
</protein>
<dbReference type="PROSITE" id="PS50801">
    <property type="entry name" value="STAS"/>
    <property type="match status" value="1"/>
</dbReference>
<dbReference type="EMBL" id="JAENHO010000012">
    <property type="protein sequence ID" value="MBL7260011.1"/>
    <property type="molecule type" value="Genomic_DNA"/>
</dbReference>
<keyword evidence="3" id="KW-1185">Reference proteome</keyword>
<dbReference type="Gene3D" id="3.30.750.24">
    <property type="entry name" value="STAS domain"/>
    <property type="match status" value="1"/>
</dbReference>
<dbReference type="Pfam" id="PF13466">
    <property type="entry name" value="STAS_2"/>
    <property type="match status" value="1"/>
</dbReference>
<reference evidence="2 3" key="1">
    <citation type="submission" date="2021-01" db="EMBL/GenBank/DDBJ databases">
        <title>Actinoplanes sp. nov. LDG1-01 isolated from lichen.</title>
        <authorList>
            <person name="Saeng-In P."/>
            <person name="Phongsopitanun W."/>
            <person name="Kanchanasin P."/>
            <person name="Yuki M."/>
            <person name="Kudo T."/>
            <person name="Ohkuma M."/>
            <person name="Tanasupawat S."/>
        </authorList>
    </citation>
    <scope>NUCLEOTIDE SEQUENCE [LARGE SCALE GENOMIC DNA]</scope>
    <source>
        <strain evidence="2 3">LDG1-01</strain>
    </source>
</reference>
<accession>A0ABS1VZV1</accession>
<dbReference type="SUPFAM" id="SSF52091">
    <property type="entry name" value="SpoIIaa-like"/>
    <property type="match status" value="1"/>
</dbReference>
<organism evidence="2 3">
    <name type="scientific">Paractinoplanes lichenicola</name>
    <dbReference type="NCBI Taxonomy" id="2802976"/>
    <lineage>
        <taxon>Bacteria</taxon>
        <taxon>Bacillati</taxon>
        <taxon>Actinomycetota</taxon>
        <taxon>Actinomycetes</taxon>
        <taxon>Micromonosporales</taxon>
        <taxon>Micromonosporaceae</taxon>
        <taxon>Paractinoplanes</taxon>
    </lineage>
</organism>
<comment type="caution">
    <text evidence="2">The sequence shown here is derived from an EMBL/GenBank/DDBJ whole genome shotgun (WGS) entry which is preliminary data.</text>
</comment>
<dbReference type="InterPro" id="IPR058548">
    <property type="entry name" value="MlaB-like_STAS"/>
</dbReference>
<dbReference type="Proteomes" id="UP000598996">
    <property type="component" value="Unassembled WGS sequence"/>
</dbReference>
<dbReference type="CDD" id="cd07043">
    <property type="entry name" value="STAS_anti-anti-sigma_factors"/>
    <property type="match status" value="1"/>
</dbReference>